<sequence>MMPLKKGSEPINDLLDFYDRWPSLRQAMHALSEGTTLNERERETLSWLILLADRVGPADLRD</sequence>
<dbReference type="RefSeq" id="WP_089947962.1">
    <property type="nucleotide sequence ID" value="NZ_FNOI01000007.1"/>
</dbReference>
<proteinExistence type="predicted"/>
<gene>
    <name evidence="1" type="ORF">SAMN04488001_3241</name>
</gene>
<protein>
    <submittedName>
        <fullName evidence="1">Uncharacterized protein</fullName>
    </submittedName>
</protein>
<evidence type="ECO:0000313" key="2">
    <source>
        <dbReference type="Proteomes" id="UP000199441"/>
    </source>
</evidence>
<keyword evidence="2" id="KW-1185">Reference proteome</keyword>
<dbReference type="OrthoDB" id="8480178at2"/>
<reference evidence="2" key="1">
    <citation type="submission" date="2016-10" db="EMBL/GenBank/DDBJ databases">
        <authorList>
            <person name="Varghese N."/>
            <person name="Submissions S."/>
        </authorList>
    </citation>
    <scope>NUCLEOTIDE SEQUENCE [LARGE SCALE GENOMIC DNA]</scope>
    <source>
        <strain evidence="2">DSM 26922</strain>
    </source>
</reference>
<dbReference type="Proteomes" id="UP000199441">
    <property type="component" value="Unassembled WGS sequence"/>
</dbReference>
<dbReference type="STRING" id="670155.SAMN04488001_3241"/>
<name>A0A1H3BR56_9RHOB</name>
<organism evidence="1 2">
    <name type="scientific">Litoreibacter albidus</name>
    <dbReference type="NCBI Taxonomy" id="670155"/>
    <lineage>
        <taxon>Bacteria</taxon>
        <taxon>Pseudomonadati</taxon>
        <taxon>Pseudomonadota</taxon>
        <taxon>Alphaproteobacteria</taxon>
        <taxon>Rhodobacterales</taxon>
        <taxon>Roseobacteraceae</taxon>
        <taxon>Litoreibacter</taxon>
    </lineage>
</organism>
<dbReference type="AlphaFoldDB" id="A0A1H3BR56"/>
<dbReference type="EMBL" id="FNOI01000007">
    <property type="protein sequence ID" value="SDX44356.1"/>
    <property type="molecule type" value="Genomic_DNA"/>
</dbReference>
<evidence type="ECO:0000313" key="1">
    <source>
        <dbReference type="EMBL" id="SDX44356.1"/>
    </source>
</evidence>
<accession>A0A1H3BR56</accession>